<evidence type="ECO:0000256" key="2">
    <source>
        <dbReference type="SAM" id="Phobius"/>
    </source>
</evidence>
<dbReference type="EMBL" id="JBEOKT010000014">
    <property type="protein sequence ID" value="MER2998738.1"/>
    <property type="molecule type" value="Genomic_DNA"/>
</dbReference>
<evidence type="ECO:0000313" key="4">
    <source>
        <dbReference type="Proteomes" id="UP001476807"/>
    </source>
</evidence>
<evidence type="ECO:0000313" key="3">
    <source>
        <dbReference type="EMBL" id="MER2998738.1"/>
    </source>
</evidence>
<evidence type="ECO:0000256" key="1">
    <source>
        <dbReference type="SAM" id="MobiDB-lite"/>
    </source>
</evidence>
<name>A0ABV1RWE8_9BACT</name>
<accession>A0ABV1RWE8</accession>
<feature type="transmembrane region" description="Helical" evidence="2">
    <location>
        <begin position="76"/>
        <end position="95"/>
    </location>
</feature>
<comment type="caution">
    <text evidence="3">The sequence shown here is derived from an EMBL/GenBank/DDBJ whole genome shotgun (WGS) entry which is preliminary data.</text>
</comment>
<feature type="compositionally biased region" description="Polar residues" evidence="1">
    <location>
        <begin position="1"/>
        <end position="24"/>
    </location>
</feature>
<evidence type="ECO:0008006" key="5">
    <source>
        <dbReference type="Google" id="ProtNLM"/>
    </source>
</evidence>
<dbReference type="Proteomes" id="UP001476807">
    <property type="component" value="Unassembled WGS sequence"/>
</dbReference>
<sequence>MENDNKQNQTNSNEAKGKNNNSEESVLKLLQPHDMSKTIESVMHVMQGNHEKLPDLLQDVGNIIVKASKKLTTTQLILAAGVLTVGAVLLARYSMDDEYEYATE</sequence>
<reference evidence="3 4" key="1">
    <citation type="submission" date="2024-06" db="EMBL/GenBank/DDBJ databases">
        <title>Pontibacter populi HYL7-15.</title>
        <authorList>
            <person name="Kim M.K."/>
        </authorList>
    </citation>
    <scope>NUCLEOTIDE SEQUENCE [LARGE SCALE GENOMIC DNA]</scope>
    <source>
        <strain evidence="3 4">HYL7-15</strain>
    </source>
</reference>
<keyword evidence="4" id="KW-1185">Reference proteome</keyword>
<feature type="region of interest" description="Disordered" evidence="1">
    <location>
        <begin position="1"/>
        <end position="26"/>
    </location>
</feature>
<keyword evidence="2" id="KW-0472">Membrane</keyword>
<organism evidence="3 4">
    <name type="scientific">Pontibacter populi</name>
    <dbReference type="NCBI Taxonomy" id="890055"/>
    <lineage>
        <taxon>Bacteria</taxon>
        <taxon>Pseudomonadati</taxon>
        <taxon>Bacteroidota</taxon>
        <taxon>Cytophagia</taxon>
        <taxon>Cytophagales</taxon>
        <taxon>Hymenobacteraceae</taxon>
        <taxon>Pontibacter</taxon>
    </lineage>
</organism>
<keyword evidence="2" id="KW-0812">Transmembrane</keyword>
<dbReference type="RefSeq" id="WP_350413191.1">
    <property type="nucleotide sequence ID" value="NZ_JBEOKT010000014.1"/>
</dbReference>
<proteinExistence type="predicted"/>
<keyword evidence="2" id="KW-1133">Transmembrane helix</keyword>
<protein>
    <recommendedName>
        <fullName evidence="5">Recombination associated protein RdgC</fullName>
    </recommendedName>
</protein>
<gene>
    <name evidence="3" type="ORF">ABS362_14380</name>
</gene>